<evidence type="ECO:0000259" key="2">
    <source>
        <dbReference type="Pfam" id="PF07883"/>
    </source>
</evidence>
<sequence>MRGAAAAGAPDTRSAPDPLATAATTGGAYGLLRVRLLPEDDAPMLAHHGEDRSFVVLAGRALIEVGDEPRRFLATTGDLVFVPRGWTHRCVAQERPADLLLLFTPGGAEGLHLAAWPPGADPDLTVRLAAEYNVDVLVRQAVTDDGGPRRG</sequence>
<evidence type="ECO:0000313" key="4">
    <source>
        <dbReference type="Proteomes" id="UP000604475"/>
    </source>
</evidence>
<protein>
    <submittedName>
        <fullName evidence="3">Cupin domain-containing protein</fullName>
    </submittedName>
</protein>
<feature type="region of interest" description="Disordered" evidence="1">
    <location>
        <begin position="1"/>
        <end position="21"/>
    </location>
</feature>
<dbReference type="Proteomes" id="UP000604475">
    <property type="component" value="Unassembled WGS sequence"/>
</dbReference>
<feature type="domain" description="Cupin type-2" evidence="2">
    <location>
        <begin position="33"/>
        <end position="100"/>
    </location>
</feature>
<proteinExistence type="predicted"/>
<dbReference type="Gene3D" id="2.60.120.10">
    <property type="entry name" value="Jelly Rolls"/>
    <property type="match status" value="1"/>
</dbReference>
<keyword evidence="4" id="KW-1185">Reference proteome</keyword>
<dbReference type="InterPro" id="IPR014710">
    <property type="entry name" value="RmlC-like_jellyroll"/>
</dbReference>
<dbReference type="AlphaFoldDB" id="A0A937R8F2"/>
<evidence type="ECO:0000256" key="1">
    <source>
        <dbReference type="SAM" id="MobiDB-lite"/>
    </source>
</evidence>
<dbReference type="EMBL" id="JAEACQ010000159">
    <property type="protein sequence ID" value="MBL7627291.1"/>
    <property type="molecule type" value="Genomic_DNA"/>
</dbReference>
<organism evidence="3 4">
    <name type="scientific">Frankia nepalensis</name>
    <dbReference type="NCBI Taxonomy" id="1836974"/>
    <lineage>
        <taxon>Bacteria</taxon>
        <taxon>Bacillati</taxon>
        <taxon>Actinomycetota</taxon>
        <taxon>Actinomycetes</taxon>
        <taxon>Frankiales</taxon>
        <taxon>Frankiaceae</taxon>
        <taxon>Frankia</taxon>
    </lineage>
</organism>
<dbReference type="Pfam" id="PF07883">
    <property type="entry name" value="Cupin_2"/>
    <property type="match status" value="1"/>
</dbReference>
<gene>
    <name evidence="3" type="ORF">I7412_08955</name>
</gene>
<evidence type="ECO:0000313" key="3">
    <source>
        <dbReference type="EMBL" id="MBL7627291.1"/>
    </source>
</evidence>
<dbReference type="InterPro" id="IPR013096">
    <property type="entry name" value="Cupin_2"/>
</dbReference>
<accession>A0A937R8F2</accession>
<comment type="caution">
    <text evidence="3">The sequence shown here is derived from an EMBL/GenBank/DDBJ whole genome shotgun (WGS) entry which is preliminary data.</text>
</comment>
<reference evidence="3" key="1">
    <citation type="submission" date="2020-12" db="EMBL/GenBank/DDBJ databases">
        <title>Genomic characterization of non-nitrogen-fixing Frankia strains.</title>
        <authorList>
            <person name="Carlos-Shanley C."/>
            <person name="Guerra T."/>
            <person name="Hahn D."/>
        </authorList>
    </citation>
    <scope>NUCLEOTIDE SEQUENCE</scope>
    <source>
        <strain evidence="3">CN6</strain>
    </source>
</reference>
<dbReference type="SUPFAM" id="SSF51182">
    <property type="entry name" value="RmlC-like cupins"/>
    <property type="match status" value="1"/>
</dbReference>
<name>A0A937R8F2_9ACTN</name>
<dbReference type="InterPro" id="IPR011051">
    <property type="entry name" value="RmlC_Cupin_sf"/>
</dbReference>